<proteinExistence type="predicted"/>
<dbReference type="Proteomes" id="UP000250003">
    <property type="component" value="Chromosome"/>
</dbReference>
<reference evidence="3" key="1">
    <citation type="submission" date="2018-06" db="EMBL/GenBank/DDBJ databases">
        <title>Description of Blautia argi sp. nov., a new anaerobic isolated from dog feces.</title>
        <authorList>
            <person name="Chang Y.-H."/>
            <person name="Paek J."/>
            <person name="Shin Y."/>
        </authorList>
    </citation>
    <scope>NUCLEOTIDE SEQUENCE [LARGE SCALE GENOMIC DNA]</scope>
    <source>
        <strain evidence="3">KCTC 15426</strain>
    </source>
</reference>
<dbReference type="RefSeq" id="WP_111919986.1">
    <property type="nucleotide sequence ID" value="NZ_CP030280.1"/>
</dbReference>
<sequence>MLLNVLIAGSIVLYCGYVIYRQIKKRKNPQAGCSGCCGSCHGCSHIKH</sequence>
<dbReference type="AlphaFoldDB" id="A0A2Z4UBW8"/>
<dbReference type="EMBL" id="CP030280">
    <property type="protein sequence ID" value="AWY98498.1"/>
    <property type="molecule type" value="Genomic_DNA"/>
</dbReference>
<accession>A0A2Z4UBW8</accession>
<name>A0A2Z4UBW8_9FIRM</name>
<evidence type="ECO:0000256" key="1">
    <source>
        <dbReference type="SAM" id="Phobius"/>
    </source>
</evidence>
<dbReference type="Pfam" id="PF12669">
    <property type="entry name" value="FeoB_associated"/>
    <property type="match status" value="1"/>
</dbReference>
<evidence type="ECO:0000313" key="3">
    <source>
        <dbReference type="Proteomes" id="UP000250003"/>
    </source>
</evidence>
<keyword evidence="1" id="KW-0472">Membrane</keyword>
<dbReference type="KEGG" id="blau:DQQ01_10450"/>
<evidence type="ECO:0000313" key="2">
    <source>
        <dbReference type="EMBL" id="AWY98498.1"/>
    </source>
</evidence>
<feature type="transmembrane region" description="Helical" evidence="1">
    <location>
        <begin position="6"/>
        <end position="23"/>
    </location>
</feature>
<organism evidence="2 3">
    <name type="scientific">Blautia argi</name>
    <dbReference type="NCBI Taxonomy" id="1912897"/>
    <lineage>
        <taxon>Bacteria</taxon>
        <taxon>Bacillati</taxon>
        <taxon>Bacillota</taxon>
        <taxon>Clostridia</taxon>
        <taxon>Lachnospirales</taxon>
        <taxon>Lachnospiraceae</taxon>
        <taxon>Blautia</taxon>
    </lineage>
</organism>
<protein>
    <submittedName>
        <fullName evidence="2">FeoB-associated Cys-rich membrane protein</fullName>
    </submittedName>
</protein>
<keyword evidence="1" id="KW-1133">Transmembrane helix</keyword>
<keyword evidence="1" id="KW-0812">Transmembrane</keyword>
<gene>
    <name evidence="2" type="ORF">DQQ01_10450</name>
</gene>
<keyword evidence="3" id="KW-1185">Reference proteome</keyword>